<evidence type="ECO:0000256" key="3">
    <source>
        <dbReference type="SAM" id="MobiDB-lite"/>
    </source>
</evidence>
<dbReference type="KEGG" id="mng:MNEG_15947"/>
<dbReference type="EMBL" id="KK106039">
    <property type="protein sequence ID" value="KIY92016.1"/>
    <property type="molecule type" value="Genomic_DNA"/>
</dbReference>
<keyword evidence="1" id="KW-0677">Repeat</keyword>
<feature type="compositionally biased region" description="Low complexity" evidence="3">
    <location>
        <begin position="296"/>
        <end position="308"/>
    </location>
</feature>
<dbReference type="Gene3D" id="2.130.10.30">
    <property type="entry name" value="Regulator of chromosome condensation 1/beta-lactamase-inhibitor protein II"/>
    <property type="match status" value="2"/>
</dbReference>
<organism evidence="4 5">
    <name type="scientific">Monoraphidium neglectum</name>
    <dbReference type="NCBI Taxonomy" id="145388"/>
    <lineage>
        <taxon>Eukaryota</taxon>
        <taxon>Viridiplantae</taxon>
        <taxon>Chlorophyta</taxon>
        <taxon>core chlorophytes</taxon>
        <taxon>Chlorophyceae</taxon>
        <taxon>CS clade</taxon>
        <taxon>Sphaeropleales</taxon>
        <taxon>Selenastraceae</taxon>
        <taxon>Monoraphidium</taxon>
    </lineage>
</organism>
<feature type="repeat" description="RCC1" evidence="2">
    <location>
        <begin position="110"/>
        <end position="161"/>
    </location>
</feature>
<sequence length="424" mass="42247">MAAAVLQAPLLLPPLPASKSSSGLLAGAAAGAASVSAVVPGRVSGVLGFPARREIGDCYIWGGWSGEDGRLSGGSARPVLLHHTHTLDVIQVAASGAPGAQHAALLTRGGEVYTWGSGAGGKLGHGTSSSVAAPQQVVRLFGKGAVAVACGHTYTAAVLRDGGLYTWGTGLGGQLGLGEQSGPTQLWPARVHLSRPPCPQERVESVACGPYHLAAISSAGVLYTWGDGLFGKLGHGSHDSCAAPRAVDALRGSRVVGVSCGWWHTAAVAVPRGGGGVAVRQRRRTAGGSRAGAGSSGSDADASDSSAAGDGGPRGGGGGDWGGGGGGCVGGALFTWGGDFTWQLRGKRDHHHGCLGHGDLAGRLVPTQVLGEDDVRQVVCGRNFTVALNGIGQVLQMGSTGAVRAGPLPRRSGGNRGRPPNIAS</sequence>
<feature type="region of interest" description="Disordered" evidence="3">
    <location>
        <begin position="402"/>
        <end position="424"/>
    </location>
</feature>
<feature type="compositionally biased region" description="Gly residues" evidence="3">
    <location>
        <begin position="309"/>
        <end position="322"/>
    </location>
</feature>
<evidence type="ECO:0000256" key="1">
    <source>
        <dbReference type="ARBA" id="ARBA00022737"/>
    </source>
</evidence>
<dbReference type="InterPro" id="IPR000408">
    <property type="entry name" value="Reg_chr_condens"/>
</dbReference>
<gene>
    <name evidence="4" type="ORF">MNEG_15947</name>
</gene>
<name>A0A0D2LPY4_9CHLO</name>
<feature type="region of interest" description="Disordered" evidence="3">
    <location>
        <begin position="273"/>
        <end position="322"/>
    </location>
</feature>
<dbReference type="Proteomes" id="UP000054498">
    <property type="component" value="Unassembled WGS sequence"/>
</dbReference>
<dbReference type="InterPro" id="IPR051210">
    <property type="entry name" value="Ub_ligase/GEF_domain"/>
</dbReference>
<dbReference type="SUPFAM" id="SSF50985">
    <property type="entry name" value="RCC1/BLIP-II"/>
    <property type="match status" value="2"/>
</dbReference>
<evidence type="ECO:0000313" key="5">
    <source>
        <dbReference type="Proteomes" id="UP000054498"/>
    </source>
</evidence>
<keyword evidence="5" id="KW-1185">Reference proteome</keyword>
<evidence type="ECO:0000256" key="2">
    <source>
        <dbReference type="PROSITE-ProRule" id="PRU00235"/>
    </source>
</evidence>
<feature type="repeat" description="RCC1" evidence="2">
    <location>
        <begin position="162"/>
        <end position="219"/>
    </location>
</feature>
<evidence type="ECO:0000313" key="4">
    <source>
        <dbReference type="EMBL" id="KIY92016.1"/>
    </source>
</evidence>
<dbReference type="PRINTS" id="PR00633">
    <property type="entry name" value="RCCNDNSATION"/>
</dbReference>
<dbReference type="OrthoDB" id="5981550at2759"/>
<proteinExistence type="predicted"/>
<dbReference type="PANTHER" id="PTHR22870:SF360">
    <property type="entry name" value="ULTRAVIOLET-B RECEPTOR UVR8"/>
    <property type="match status" value="1"/>
</dbReference>
<dbReference type="GeneID" id="25733658"/>
<feature type="repeat" description="RCC1" evidence="2">
    <location>
        <begin position="220"/>
        <end position="271"/>
    </location>
</feature>
<dbReference type="PROSITE" id="PS00626">
    <property type="entry name" value="RCC1_2"/>
    <property type="match status" value="2"/>
</dbReference>
<accession>A0A0D2LPY4</accession>
<dbReference type="AlphaFoldDB" id="A0A0D2LPY4"/>
<dbReference type="PROSITE" id="PS50012">
    <property type="entry name" value="RCC1_3"/>
    <property type="match status" value="3"/>
</dbReference>
<dbReference type="STRING" id="145388.A0A0D2LPY4"/>
<feature type="compositionally biased region" description="Low complexity" evidence="3">
    <location>
        <begin position="406"/>
        <end position="424"/>
    </location>
</feature>
<dbReference type="InterPro" id="IPR009091">
    <property type="entry name" value="RCC1/BLIP-II"/>
</dbReference>
<protein>
    <submittedName>
        <fullName evidence="4">Putative E3 ubiquitin-protein ligase HERC2</fullName>
    </submittedName>
</protein>
<dbReference type="RefSeq" id="XP_013891036.1">
    <property type="nucleotide sequence ID" value="XM_014035582.1"/>
</dbReference>
<reference evidence="4 5" key="1">
    <citation type="journal article" date="2013" name="BMC Genomics">
        <title>Reconstruction of the lipid metabolism for the microalga Monoraphidium neglectum from its genome sequence reveals characteristics suitable for biofuel production.</title>
        <authorList>
            <person name="Bogen C."/>
            <person name="Al-Dilaimi A."/>
            <person name="Albersmeier A."/>
            <person name="Wichmann J."/>
            <person name="Grundmann M."/>
            <person name="Rupp O."/>
            <person name="Lauersen K.J."/>
            <person name="Blifernez-Klassen O."/>
            <person name="Kalinowski J."/>
            <person name="Goesmann A."/>
            <person name="Mussgnug J.H."/>
            <person name="Kruse O."/>
        </authorList>
    </citation>
    <scope>NUCLEOTIDE SEQUENCE [LARGE SCALE GENOMIC DNA]</scope>
    <source>
        <strain evidence="4 5">SAG 48.87</strain>
    </source>
</reference>
<dbReference type="PANTHER" id="PTHR22870">
    <property type="entry name" value="REGULATOR OF CHROMOSOME CONDENSATION"/>
    <property type="match status" value="1"/>
</dbReference>
<dbReference type="Pfam" id="PF00415">
    <property type="entry name" value="RCC1"/>
    <property type="match status" value="4"/>
</dbReference>